<evidence type="ECO:0000313" key="2">
    <source>
        <dbReference type="Proteomes" id="UP000076871"/>
    </source>
</evidence>
<proteinExistence type="predicted"/>
<keyword evidence="2" id="KW-1185">Reference proteome</keyword>
<protein>
    <submittedName>
        <fullName evidence="1">Uncharacterized protein</fullName>
    </submittedName>
</protein>
<dbReference type="GeneID" id="63824126"/>
<dbReference type="Proteomes" id="UP000076871">
    <property type="component" value="Unassembled WGS sequence"/>
</dbReference>
<reference evidence="1 2" key="1">
    <citation type="journal article" date="2016" name="Mol. Biol. Evol.">
        <title>Comparative Genomics of Early-Diverging Mushroom-Forming Fungi Provides Insights into the Origins of Lignocellulose Decay Capabilities.</title>
        <authorList>
            <person name="Nagy L.G."/>
            <person name="Riley R."/>
            <person name="Tritt A."/>
            <person name="Adam C."/>
            <person name="Daum C."/>
            <person name="Floudas D."/>
            <person name="Sun H."/>
            <person name="Yadav J.S."/>
            <person name="Pangilinan J."/>
            <person name="Larsson K.H."/>
            <person name="Matsuura K."/>
            <person name="Barry K."/>
            <person name="Labutti K."/>
            <person name="Kuo R."/>
            <person name="Ohm R.A."/>
            <person name="Bhattacharya S.S."/>
            <person name="Shirouzu T."/>
            <person name="Yoshinaga Y."/>
            <person name="Martin F.M."/>
            <person name="Grigoriev I.V."/>
            <person name="Hibbett D.S."/>
        </authorList>
    </citation>
    <scope>NUCLEOTIDE SEQUENCE [LARGE SCALE GENOMIC DNA]</scope>
    <source>
        <strain evidence="1 2">93-53</strain>
    </source>
</reference>
<sequence length="256" mass="28357">MPMQIQNLYANMFCDYKDGALFGLGIIHKHIWRPESGQLNQVDAWIAILKMDNGMRPASTGEPEWVMITISKQSIGPAPESNGAVAVLGGSVAYPLDDKTHGLDADAYRFALDSANVSRPAKREALNKMFSATNVSLCFERCPPGPHDKFDFHRSNVKEAQTVIAAALGTPDKSFRHEPPLTAEDYCRARRSMATPFIKYPPSGEELGERNRPLEEGINDYGREHCTRISFNLCGGFKNLIAPSSQWLQTATSLRV</sequence>
<name>A0A165DPN8_9APHY</name>
<dbReference type="RefSeq" id="XP_040763090.1">
    <property type="nucleotide sequence ID" value="XM_040907097.1"/>
</dbReference>
<dbReference type="EMBL" id="KV427630">
    <property type="protein sequence ID" value="KZT05350.1"/>
    <property type="molecule type" value="Genomic_DNA"/>
</dbReference>
<dbReference type="AlphaFoldDB" id="A0A165DPN8"/>
<dbReference type="InParanoid" id="A0A165DPN8"/>
<gene>
    <name evidence="1" type="ORF">LAESUDRAFT_714903</name>
</gene>
<accession>A0A165DPN8</accession>
<evidence type="ECO:0000313" key="1">
    <source>
        <dbReference type="EMBL" id="KZT05350.1"/>
    </source>
</evidence>
<organism evidence="1 2">
    <name type="scientific">Laetiporus sulphureus 93-53</name>
    <dbReference type="NCBI Taxonomy" id="1314785"/>
    <lineage>
        <taxon>Eukaryota</taxon>
        <taxon>Fungi</taxon>
        <taxon>Dikarya</taxon>
        <taxon>Basidiomycota</taxon>
        <taxon>Agaricomycotina</taxon>
        <taxon>Agaricomycetes</taxon>
        <taxon>Polyporales</taxon>
        <taxon>Laetiporus</taxon>
    </lineage>
</organism>